<dbReference type="SUPFAM" id="SSF69279">
    <property type="entry name" value="Phage tail proteins"/>
    <property type="match status" value="1"/>
</dbReference>
<evidence type="ECO:0008006" key="2">
    <source>
        <dbReference type="Google" id="ProtNLM"/>
    </source>
</evidence>
<evidence type="ECO:0000313" key="1">
    <source>
        <dbReference type="EMBL" id="ACV33822.1"/>
    </source>
</evidence>
<sequence length="353" mass="36135" precursor="true">MAGLRPRFSLTAGSLSADSASPLAGPSRFVVERSLDVPIDGLRVTLAESGGVAPGDPVQLDLGDEDGLARVFTGSVAEVRPRLAGCELFCAGSLLALVDLRVSSFYLGRSAGDVVRDLIGQAALEPGEIADGITLPRFAVERRLGAHAQLRRLAERLGYSLFADRAGKVHFRGLGPAAGLAAGGIGAGLATAAAGALGTLGKGGAGGLTYGKHLLGATGGLRPAFARKLLLGGESPMSGQGEDKSFWLTATDADYQDSAGDGDELLVTDPTARTKDMAGRFAAGYAATFARRTSEVRLTVLGMPDLELGDDSGASDAPESALNTTGYVKGLSHRFGAREGFVTDVVVSTETSQ</sequence>
<dbReference type="OrthoDB" id="9793944at2"/>
<protein>
    <recommendedName>
        <fullName evidence="2">Phage protein D</fullName>
    </recommendedName>
</protein>
<dbReference type="HOGENOM" id="CLU_784413_0_0_4"/>
<gene>
    <name evidence="1" type="ordered locus">CAP2UW1_0471</name>
</gene>
<dbReference type="EMBL" id="CP001715">
    <property type="protein sequence ID" value="ACV33822.1"/>
    <property type="molecule type" value="Genomic_DNA"/>
</dbReference>
<organism evidence="1">
    <name type="scientific">Accumulibacter regalis</name>
    <dbReference type="NCBI Taxonomy" id="522306"/>
    <lineage>
        <taxon>Bacteria</taxon>
        <taxon>Pseudomonadati</taxon>
        <taxon>Pseudomonadota</taxon>
        <taxon>Betaproteobacteria</taxon>
        <taxon>Candidatus Accumulibacter</taxon>
    </lineage>
</organism>
<accession>C7RL00</accession>
<dbReference type="eggNOG" id="COG3500">
    <property type="taxonomic scope" value="Bacteria"/>
</dbReference>
<reference evidence="1" key="1">
    <citation type="submission" date="2009-08" db="EMBL/GenBank/DDBJ databases">
        <authorList>
            <consortium name="US DOE Joint Genome Institute"/>
            <person name="Lucas S."/>
            <person name="Copeland A."/>
            <person name="Lapidus A."/>
            <person name="Glavina del Rio T."/>
            <person name="Dalin E."/>
            <person name="Tice H."/>
            <person name="Bruce D."/>
            <person name="Barry K."/>
            <person name="Pitluck S."/>
            <person name="Lowry S."/>
            <person name="Larimer F."/>
            <person name="Land M."/>
            <person name="Hauser L."/>
            <person name="Kyrpides N."/>
            <person name="Ivanova N."/>
            <person name="McMahon K.D."/>
            <person name="Hugenholtz P."/>
        </authorList>
    </citation>
    <scope>NUCLEOTIDE SEQUENCE</scope>
    <source>
        <strain evidence="1">UW-1</strain>
    </source>
</reference>
<reference evidence="1" key="2">
    <citation type="submission" date="2009-09" db="EMBL/GenBank/DDBJ databases">
        <title>Complete sequence of chromosome of Candidatus Accumulibacter phosphatis clade IIA str. UW-1.</title>
        <authorList>
            <consortium name="US DOE Joint Genome Institute"/>
            <person name="Martin H.G."/>
            <person name="Ivanova N."/>
            <person name="Kunin V."/>
            <person name="Warnecke F."/>
            <person name="Barry K."/>
            <person name="He S."/>
            <person name="Salamov A."/>
            <person name="Szeto E."/>
            <person name="Dalin E."/>
            <person name="Pangilinan J.L."/>
            <person name="Lapidus A."/>
            <person name="Lowry S."/>
            <person name="Kyrpides N.C."/>
            <person name="McMahon K.D."/>
            <person name="Hugenholtz P."/>
        </authorList>
    </citation>
    <scope>NUCLEOTIDE SEQUENCE [LARGE SCALE GENOMIC DNA]</scope>
    <source>
        <strain evidence="1">UW-1</strain>
    </source>
</reference>
<dbReference type="STRING" id="522306.CAP2UW1_0471"/>
<dbReference type="AlphaFoldDB" id="C7RL00"/>
<name>C7RL00_ACCRE</name>
<dbReference type="KEGG" id="app:CAP2UW1_0471"/>
<proteinExistence type="predicted"/>